<keyword evidence="1" id="KW-1133">Transmembrane helix</keyword>
<evidence type="ECO:0000256" key="1">
    <source>
        <dbReference type="SAM" id="Phobius"/>
    </source>
</evidence>
<evidence type="ECO:0000313" key="2">
    <source>
        <dbReference type="EMBL" id="KKN44388.1"/>
    </source>
</evidence>
<reference evidence="2" key="1">
    <citation type="journal article" date="2015" name="Nature">
        <title>Complex archaea that bridge the gap between prokaryotes and eukaryotes.</title>
        <authorList>
            <person name="Spang A."/>
            <person name="Saw J.H."/>
            <person name="Jorgensen S.L."/>
            <person name="Zaremba-Niedzwiedzka K."/>
            <person name="Martijn J."/>
            <person name="Lind A.E."/>
            <person name="van Eijk R."/>
            <person name="Schleper C."/>
            <person name="Guy L."/>
            <person name="Ettema T.J."/>
        </authorList>
    </citation>
    <scope>NUCLEOTIDE SEQUENCE</scope>
</reference>
<keyword evidence="1" id="KW-0812">Transmembrane</keyword>
<feature type="transmembrane region" description="Helical" evidence="1">
    <location>
        <begin position="18"/>
        <end position="40"/>
    </location>
</feature>
<gene>
    <name evidence="2" type="ORF">LCGC14_0693840</name>
</gene>
<organism evidence="2">
    <name type="scientific">marine sediment metagenome</name>
    <dbReference type="NCBI Taxonomy" id="412755"/>
    <lineage>
        <taxon>unclassified sequences</taxon>
        <taxon>metagenomes</taxon>
        <taxon>ecological metagenomes</taxon>
    </lineage>
</organism>
<protein>
    <submittedName>
        <fullName evidence="2">Uncharacterized protein</fullName>
    </submittedName>
</protein>
<accession>A0A0F9TSP5</accession>
<name>A0A0F9TSP5_9ZZZZ</name>
<dbReference type="EMBL" id="LAZR01001455">
    <property type="protein sequence ID" value="KKN44388.1"/>
    <property type="molecule type" value="Genomic_DNA"/>
</dbReference>
<comment type="caution">
    <text evidence="2">The sequence shown here is derived from an EMBL/GenBank/DDBJ whole genome shotgun (WGS) entry which is preliminary data.</text>
</comment>
<sequence length="52" mass="5768">MDEDVREELVKFTFRQGLAVGVCAGIFAITAVHLVLELFFMCVRYVEAGLCG</sequence>
<proteinExistence type="predicted"/>
<keyword evidence="1" id="KW-0472">Membrane</keyword>
<dbReference type="AlphaFoldDB" id="A0A0F9TSP5"/>